<dbReference type="InParanoid" id="A0A2I1DII8"/>
<evidence type="ECO:0000313" key="2">
    <source>
        <dbReference type="Proteomes" id="UP000234329"/>
    </source>
</evidence>
<gene>
    <name evidence="1" type="ORF">B1757_13895</name>
</gene>
<keyword evidence="2" id="KW-1185">Reference proteome</keyword>
<dbReference type="RefSeq" id="WP_101538900.1">
    <property type="nucleotide sequence ID" value="NZ_MXAV01000053.1"/>
</dbReference>
<reference evidence="1 2" key="1">
    <citation type="submission" date="2017-03" db="EMBL/GenBank/DDBJ databases">
        <title>Draft genime sequence of the acidophilic sulfur-oxidizing bacterium Acidithiobacillus sp. SH, isolated from seawater.</title>
        <authorList>
            <person name="Sharmin S."/>
            <person name="Tokuhisa M."/>
            <person name="Kanao T."/>
            <person name="Kamimura K."/>
        </authorList>
    </citation>
    <scope>NUCLEOTIDE SEQUENCE [LARGE SCALE GENOMIC DNA]</scope>
    <source>
        <strain evidence="1 2">SH</strain>
    </source>
</reference>
<dbReference type="AlphaFoldDB" id="A0A2I1DII8"/>
<dbReference type="Proteomes" id="UP000234329">
    <property type="component" value="Unassembled WGS sequence"/>
</dbReference>
<dbReference type="OrthoDB" id="6885851at2"/>
<sequence>MAAERQAQAGQISVAAALRGSLTYFKFRFLKRPHNVKIRNLRLSEKQRGQAFELMEVDGFIDRISDNEIYDFTEDHVGYGLGFAGRSGGYLCLTEVYFEGTGYRSWCRSCRQRNYCSVLDADALSSEELAIANKVIGNGGVWFTHVYLEESEIKALDMPEDEKIKLINHYKNQKWLTVSNRCGKCGANGEQGRVNYIQQPLRKIVRPLHVNKDDFHKMSADELKVWTDLVCDFDWCCDLIRMNLIDATERCRIVEEDVQVTKTIRTIQCI</sequence>
<name>A0A2I1DII8_9PROT</name>
<accession>A0A2I1DII8</accession>
<proteinExistence type="predicted"/>
<dbReference type="EMBL" id="MXAV01000053">
    <property type="protein sequence ID" value="PKY09690.1"/>
    <property type="molecule type" value="Genomic_DNA"/>
</dbReference>
<protein>
    <submittedName>
        <fullName evidence="1">Uncharacterized protein</fullName>
    </submittedName>
</protein>
<comment type="caution">
    <text evidence="1">The sequence shown here is derived from an EMBL/GenBank/DDBJ whole genome shotgun (WGS) entry which is preliminary data.</text>
</comment>
<organism evidence="1 2">
    <name type="scientific">Acidithiobacillus marinus</name>
    <dbReference type="NCBI Taxonomy" id="187490"/>
    <lineage>
        <taxon>Bacteria</taxon>
        <taxon>Pseudomonadati</taxon>
        <taxon>Pseudomonadota</taxon>
        <taxon>Acidithiobacillia</taxon>
        <taxon>Acidithiobacillales</taxon>
        <taxon>Acidithiobacillaceae</taxon>
        <taxon>Acidithiobacillus</taxon>
    </lineage>
</organism>
<evidence type="ECO:0000313" key="1">
    <source>
        <dbReference type="EMBL" id="PKY09690.1"/>
    </source>
</evidence>